<dbReference type="Proteomes" id="UP000831460">
    <property type="component" value="Chromosome"/>
</dbReference>
<keyword evidence="1" id="KW-1133">Transmembrane helix</keyword>
<keyword evidence="3" id="KW-1185">Reference proteome</keyword>
<organism evidence="2 3">
    <name type="scientific">Chryseobacterium suipulveris</name>
    <dbReference type="NCBI Taxonomy" id="2929800"/>
    <lineage>
        <taxon>Bacteria</taxon>
        <taxon>Pseudomonadati</taxon>
        <taxon>Bacteroidota</taxon>
        <taxon>Flavobacteriia</taxon>
        <taxon>Flavobacteriales</taxon>
        <taxon>Weeksellaceae</taxon>
        <taxon>Chryseobacterium group</taxon>
        <taxon>Chryseobacterium</taxon>
    </lineage>
</organism>
<keyword evidence="1" id="KW-0812">Transmembrane</keyword>
<evidence type="ECO:0008006" key="4">
    <source>
        <dbReference type="Google" id="ProtNLM"/>
    </source>
</evidence>
<gene>
    <name evidence="2" type="ORF">MTP09_13345</name>
</gene>
<keyword evidence="1" id="KW-0472">Membrane</keyword>
<feature type="transmembrane region" description="Helical" evidence="1">
    <location>
        <begin position="12"/>
        <end position="32"/>
    </location>
</feature>
<proteinExistence type="predicted"/>
<name>A0ABY4BT30_9FLAO</name>
<dbReference type="RefSeq" id="WP_243548918.1">
    <property type="nucleotide sequence ID" value="NZ_CP094532.1"/>
</dbReference>
<sequence length="49" mass="5424">MKIKGSGDEVGLNVYEEIIGVFVEIASFLAMLTDKQSKTAKNYSNHSLF</sequence>
<dbReference type="EMBL" id="CP094532">
    <property type="protein sequence ID" value="UOE40871.1"/>
    <property type="molecule type" value="Genomic_DNA"/>
</dbReference>
<accession>A0ABY4BT30</accession>
<protein>
    <recommendedName>
        <fullName evidence="4">Four helix bundle protein</fullName>
    </recommendedName>
</protein>
<reference evidence="2 3" key="1">
    <citation type="submission" date="2022-03" db="EMBL/GenBank/DDBJ databases">
        <title>Chryseobacterium sp. isolated from particulate matters in swine house.</title>
        <authorList>
            <person name="Won M."/>
            <person name="Kim S.-J."/>
            <person name="Kwon S.-W."/>
        </authorList>
    </citation>
    <scope>NUCLEOTIDE SEQUENCE [LARGE SCALE GENOMIC DNA]</scope>
    <source>
        <strain evidence="2 3">SC2-2</strain>
    </source>
</reference>
<evidence type="ECO:0000313" key="3">
    <source>
        <dbReference type="Proteomes" id="UP000831460"/>
    </source>
</evidence>
<evidence type="ECO:0000313" key="2">
    <source>
        <dbReference type="EMBL" id="UOE40871.1"/>
    </source>
</evidence>
<evidence type="ECO:0000256" key="1">
    <source>
        <dbReference type="SAM" id="Phobius"/>
    </source>
</evidence>